<evidence type="ECO:0000313" key="2">
    <source>
        <dbReference type="Proteomes" id="UP001363151"/>
    </source>
</evidence>
<dbReference type="Gene3D" id="2.60.120.620">
    <property type="entry name" value="q2cbj1_9rhob like domain"/>
    <property type="match status" value="1"/>
</dbReference>
<keyword evidence="2" id="KW-1185">Reference proteome</keyword>
<gene>
    <name evidence="1" type="ORF">SO694_00182010</name>
</gene>
<reference evidence="1 2" key="1">
    <citation type="submission" date="2024-03" db="EMBL/GenBank/DDBJ databases">
        <title>Aureococcus anophagefferens CCMP1851 and Kratosvirus quantuckense: Draft genome of a second virus-susceptible host strain in the model system.</title>
        <authorList>
            <person name="Chase E."/>
            <person name="Truchon A.R."/>
            <person name="Schepens W."/>
            <person name="Wilhelm S.W."/>
        </authorList>
    </citation>
    <scope>NUCLEOTIDE SEQUENCE [LARGE SCALE GENOMIC DNA]</scope>
    <source>
        <strain evidence="1 2">CCMP1851</strain>
    </source>
</reference>
<proteinExistence type="predicted"/>
<name>A0ABR1FGI6_AURAN</name>
<organism evidence="1 2">
    <name type="scientific">Aureococcus anophagefferens</name>
    <name type="common">Harmful bloom alga</name>
    <dbReference type="NCBI Taxonomy" id="44056"/>
    <lineage>
        <taxon>Eukaryota</taxon>
        <taxon>Sar</taxon>
        <taxon>Stramenopiles</taxon>
        <taxon>Ochrophyta</taxon>
        <taxon>Pelagophyceae</taxon>
        <taxon>Pelagomonadales</taxon>
        <taxon>Pelagomonadaceae</taxon>
        <taxon>Aureococcus</taxon>
    </lineage>
</organism>
<dbReference type="Proteomes" id="UP001363151">
    <property type="component" value="Unassembled WGS sequence"/>
</dbReference>
<sequence>MLASASPLLRRGAAAGAALVAAAAYTGNEYREWLALRDDAVVAEKDLPPTRVAQRSRVVSAPGALSAAALAKIEAWHRDHERSLGSTGRTESNGSAAFKTGAWETSFLHTGGLFHRDCSDVLETLKAAVLRADAATQQPLLAQNGGPIDAGELQPRTIERHTVRPGGSLPYPEHHDAGSVYTIDVLLVDPDEFGGGDFSTLEADGSMREHKFGAAGDAFVFQSHKYHCVAPVTRGERRVLVVEFWIGEARTCAHRCEHHFAPCDYTAAESFWRRALANIAGGTVGGGDF</sequence>
<evidence type="ECO:0008006" key="3">
    <source>
        <dbReference type="Google" id="ProtNLM"/>
    </source>
</evidence>
<comment type="caution">
    <text evidence="1">The sequence shown here is derived from an EMBL/GenBank/DDBJ whole genome shotgun (WGS) entry which is preliminary data.</text>
</comment>
<protein>
    <recommendedName>
        <fullName evidence="3">Fe2OG dioxygenase domain-containing protein</fullName>
    </recommendedName>
</protein>
<dbReference type="EMBL" id="JBBJCI010000435">
    <property type="protein sequence ID" value="KAK7230380.1"/>
    <property type="molecule type" value="Genomic_DNA"/>
</dbReference>
<accession>A0ABR1FGI6</accession>
<evidence type="ECO:0000313" key="1">
    <source>
        <dbReference type="EMBL" id="KAK7230380.1"/>
    </source>
</evidence>